<proteinExistence type="predicted"/>
<evidence type="ECO:0000313" key="8">
    <source>
        <dbReference type="Proteomes" id="UP000027982"/>
    </source>
</evidence>
<dbReference type="GO" id="GO:0050661">
    <property type="term" value="F:NADP binding"/>
    <property type="evidence" value="ECO:0007669"/>
    <property type="project" value="InterPro"/>
</dbReference>
<comment type="cofactor">
    <cofactor evidence="1">
        <name>FMN</name>
        <dbReference type="ChEBI" id="CHEBI:58210"/>
    </cofactor>
</comment>
<dbReference type="PANTHER" id="PTHR43303">
    <property type="entry name" value="NADPH DEHYDROGENASE C23G7.10C-RELATED"/>
    <property type="match status" value="1"/>
</dbReference>
<dbReference type="PANTHER" id="PTHR43303:SF4">
    <property type="entry name" value="NADPH DEHYDROGENASE C23G7.10C-RELATED"/>
    <property type="match status" value="1"/>
</dbReference>
<keyword evidence="4" id="KW-0521">NADP</keyword>
<evidence type="ECO:0000256" key="2">
    <source>
        <dbReference type="ARBA" id="ARBA00022630"/>
    </source>
</evidence>
<dbReference type="Pfam" id="PF00724">
    <property type="entry name" value="Oxidored_FMN"/>
    <property type="match status" value="1"/>
</dbReference>
<evidence type="ECO:0000256" key="5">
    <source>
        <dbReference type="ARBA" id="ARBA00023002"/>
    </source>
</evidence>
<keyword evidence="5" id="KW-0560">Oxidoreductase</keyword>
<dbReference type="Gene3D" id="3.20.20.70">
    <property type="entry name" value="Aldolase class I"/>
    <property type="match status" value="1"/>
</dbReference>
<evidence type="ECO:0000256" key="3">
    <source>
        <dbReference type="ARBA" id="ARBA00022643"/>
    </source>
</evidence>
<dbReference type="GO" id="GO:0003959">
    <property type="term" value="F:NADPH dehydrogenase activity"/>
    <property type="evidence" value="ECO:0007669"/>
    <property type="project" value="InterPro"/>
</dbReference>
<evidence type="ECO:0000313" key="7">
    <source>
        <dbReference type="EMBL" id="AIE84014.1"/>
    </source>
</evidence>
<gene>
    <name evidence="7" type="ORF">OP10G_0646</name>
</gene>
<evidence type="ECO:0000256" key="1">
    <source>
        <dbReference type="ARBA" id="ARBA00001917"/>
    </source>
</evidence>
<dbReference type="STRING" id="661478.OP10G_0646"/>
<dbReference type="eggNOG" id="COG1902">
    <property type="taxonomic scope" value="Bacteria"/>
</dbReference>
<dbReference type="InterPro" id="IPR001155">
    <property type="entry name" value="OxRdtase_FMN_N"/>
</dbReference>
<dbReference type="RefSeq" id="WP_025227334.1">
    <property type="nucleotide sequence ID" value="NZ_CP007139.1"/>
</dbReference>
<protein>
    <submittedName>
        <fullName evidence="7">NADH:flavin oxidoreductase</fullName>
    </submittedName>
</protein>
<organism evidence="7 8">
    <name type="scientific">Fimbriimonas ginsengisoli Gsoil 348</name>
    <dbReference type="NCBI Taxonomy" id="661478"/>
    <lineage>
        <taxon>Bacteria</taxon>
        <taxon>Bacillati</taxon>
        <taxon>Armatimonadota</taxon>
        <taxon>Fimbriimonadia</taxon>
        <taxon>Fimbriimonadales</taxon>
        <taxon>Fimbriimonadaceae</taxon>
        <taxon>Fimbriimonas</taxon>
    </lineage>
</organism>
<reference evidence="7 8" key="1">
    <citation type="journal article" date="2014" name="PLoS ONE">
        <title>The first complete genome sequence of the class fimbriimonadia in the phylum armatimonadetes.</title>
        <authorList>
            <person name="Hu Z.Y."/>
            <person name="Wang Y.Z."/>
            <person name="Im W.T."/>
            <person name="Wang S.Y."/>
            <person name="Zhao G.P."/>
            <person name="Zheng H.J."/>
            <person name="Quan Z.X."/>
        </authorList>
    </citation>
    <scope>NUCLEOTIDE SEQUENCE [LARGE SCALE GENOMIC DNA]</scope>
    <source>
        <strain evidence="7">Gsoil 348</strain>
    </source>
</reference>
<sequence>MHLFTPMHIREVVLRNRIAVSPMCQYSSEDGFANDWHLVHLGARAVGGAGLVMAEATAVTPDGRISPQDLGIWSDAHVPNLARITKFIRAQGAAAGIQLAHAGRKASTRRPWEPSGVAPEEEGGWSRVVAPSPIPFSDRTLTPEALDVTEIRSVIDAFVQATRRSHEAGFQVVEIHGAHGYLLHQFLSPLSNFRTDEYGGSFENRIRLVCEVTEAVRAAWPNDLPLFLRVSASDWAEGGWKTDDTVRLAKIVQALGVDLIDCSSGGAIPKAEIPVGSGYQVPFSRAVRAAGVPSAAVGLITAPAQADAIIRNGDADMVMIARELLRDPHWPLHAARELGYEISWPVQYERAKD</sequence>
<keyword evidence="2" id="KW-0285">Flavoprotein</keyword>
<dbReference type="OrthoDB" id="9784632at2"/>
<dbReference type="AlphaFoldDB" id="A0A068NR07"/>
<dbReference type="EMBL" id="CP007139">
    <property type="protein sequence ID" value="AIE84014.1"/>
    <property type="molecule type" value="Genomic_DNA"/>
</dbReference>
<dbReference type="Proteomes" id="UP000027982">
    <property type="component" value="Chromosome"/>
</dbReference>
<accession>A0A068NR07</accession>
<evidence type="ECO:0000256" key="4">
    <source>
        <dbReference type="ARBA" id="ARBA00022857"/>
    </source>
</evidence>
<feature type="domain" description="NADH:flavin oxidoreductase/NADH oxidase N-terminal" evidence="6">
    <location>
        <begin position="3"/>
        <end position="337"/>
    </location>
</feature>
<dbReference type="GO" id="GO:0010181">
    <property type="term" value="F:FMN binding"/>
    <property type="evidence" value="ECO:0007669"/>
    <property type="project" value="InterPro"/>
</dbReference>
<name>A0A068NR07_FIMGI</name>
<keyword evidence="3" id="KW-0288">FMN</keyword>
<dbReference type="SUPFAM" id="SSF51395">
    <property type="entry name" value="FMN-linked oxidoreductases"/>
    <property type="match status" value="1"/>
</dbReference>
<dbReference type="CDD" id="cd02932">
    <property type="entry name" value="OYE_YqiM_FMN"/>
    <property type="match status" value="1"/>
</dbReference>
<dbReference type="KEGG" id="fgi:OP10G_0646"/>
<dbReference type="InterPro" id="IPR013785">
    <property type="entry name" value="Aldolase_TIM"/>
</dbReference>
<dbReference type="InterPro" id="IPR044152">
    <property type="entry name" value="YqjM-like"/>
</dbReference>
<keyword evidence="8" id="KW-1185">Reference proteome</keyword>
<evidence type="ECO:0000259" key="6">
    <source>
        <dbReference type="Pfam" id="PF00724"/>
    </source>
</evidence>
<dbReference type="HOGENOM" id="CLU_012153_2_0_0"/>